<dbReference type="EMBL" id="BMIA01000001">
    <property type="protein sequence ID" value="GGH30993.1"/>
    <property type="molecule type" value="Genomic_DNA"/>
</dbReference>
<gene>
    <name evidence="1" type="ORF">GCM10007423_19520</name>
</gene>
<dbReference type="InterPro" id="IPR057621">
    <property type="entry name" value="Khk_prokaryotic"/>
</dbReference>
<organism evidence="1 2">
    <name type="scientific">Dyadobacter endophyticus</name>
    <dbReference type="NCBI Taxonomy" id="1749036"/>
    <lineage>
        <taxon>Bacteria</taxon>
        <taxon>Pseudomonadati</taxon>
        <taxon>Bacteroidota</taxon>
        <taxon>Cytophagia</taxon>
        <taxon>Cytophagales</taxon>
        <taxon>Spirosomataceae</taxon>
        <taxon>Dyadobacter</taxon>
    </lineage>
</organism>
<dbReference type="Pfam" id="PF25270">
    <property type="entry name" value="Khk"/>
    <property type="match status" value="1"/>
</dbReference>
<protein>
    <submittedName>
        <fullName evidence="1">Uncharacterized protein</fullName>
    </submittedName>
</protein>
<proteinExistence type="predicted"/>
<evidence type="ECO:0000313" key="2">
    <source>
        <dbReference type="Proteomes" id="UP000600214"/>
    </source>
</evidence>
<sequence>MLYAVLQAVGLLGETDFAPAAEENAPLLRSMGIRARPTVAVASHAGGTGQAARWRDVVSKIGIEELKVLFSNSRVIPFSDWTDVHQAADLWYGLLADVIRPLARNDWEFIFYLGNPASSHFFDVDEILDVMGSFTRSGNVTLALDEREASGLWSILFGGKSEFDTHDPDARGRYRAIFQTLDIRRLIVYSEDKALIITQDSYFELTRPPVPAYVHNEQERANFIEGYALGLKNNMEIAHCLVLGIATSGSVPEGSSVPAKAEIQRFLSNWADEL</sequence>
<name>A0ABQ1YNB9_9BACT</name>
<dbReference type="Proteomes" id="UP000600214">
    <property type="component" value="Unassembled WGS sequence"/>
</dbReference>
<evidence type="ECO:0000313" key="1">
    <source>
        <dbReference type="EMBL" id="GGH30993.1"/>
    </source>
</evidence>
<comment type="caution">
    <text evidence="1">The sequence shown here is derived from an EMBL/GenBank/DDBJ whole genome shotgun (WGS) entry which is preliminary data.</text>
</comment>
<reference evidence="2" key="1">
    <citation type="journal article" date="2019" name="Int. J. Syst. Evol. Microbiol.">
        <title>The Global Catalogue of Microorganisms (GCM) 10K type strain sequencing project: providing services to taxonomists for standard genome sequencing and annotation.</title>
        <authorList>
            <consortium name="The Broad Institute Genomics Platform"/>
            <consortium name="The Broad Institute Genome Sequencing Center for Infectious Disease"/>
            <person name="Wu L."/>
            <person name="Ma J."/>
        </authorList>
    </citation>
    <scope>NUCLEOTIDE SEQUENCE [LARGE SCALE GENOMIC DNA]</scope>
    <source>
        <strain evidence="2">CGMCC 1.15288</strain>
    </source>
</reference>
<accession>A0ABQ1YNB9</accession>
<keyword evidence="2" id="KW-1185">Reference proteome</keyword>